<dbReference type="Gene3D" id="1.10.3720.10">
    <property type="entry name" value="MetI-like"/>
    <property type="match status" value="1"/>
</dbReference>
<comment type="similarity">
    <text evidence="7">Belongs to the binding-protein-dependent transport system permease family.</text>
</comment>
<feature type="transmembrane region" description="Helical" evidence="7">
    <location>
        <begin position="96"/>
        <end position="120"/>
    </location>
</feature>
<dbReference type="AlphaFoldDB" id="A0A544TJA8"/>
<accession>A0A544TJA8</accession>
<evidence type="ECO:0000256" key="6">
    <source>
        <dbReference type="ARBA" id="ARBA00023136"/>
    </source>
</evidence>
<dbReference type="EMBL" id="VDGI01000026">
    <property type="protein sequence ID" value="TQR17511.1"/>
    <property type="molecule type" value="Genomic_DNA"/>
</dbReference>
<gene>
    <name evidence="9" type="ORF">FG384_17575</name>
</gene>
<feature type="transmembrane region" description="Helical" evidence="7">
    <location>
        <begin position="234"/>
        <end position="256"/>
    </location>
</feature>
<feature type="transmembrane region" description="Helical" evidence="7">
    <location>
        <begin position="180"/>
        <end position="199"/>
    </location>
</feature>
<dbReference type="RefSeq" id="WP_142643994.1">
    <property type="nucleotide sequence ID" value="NZ_VDGI01000026.1"/>
</dbReference>
<keyword evidence="4 7" id="KW-0812">Transmembrane</keyword>
<dbReference type="PANTHER" id="PTHR43163:SF6">
    <property type="entry name" value="DIPEPTIDE TRANSPORT SYSTEM PERMEASE PROTEIN DPPB-RELATED"/>
    <property type="match status" value="1"/>
</dbReference>
<name>A0A544TJA8_9BACI</name>
<evidence type="ECO:0000256" key="2">
    <source>
        <dbReference type="ARBA" id="ARBA00022448"/>
    </source>
</evidence>
<evidence type="ECO:0000256" key="5">
    <source>
        <dbReference type="ARBA" id="ARBA00022989"/>
    </source>
</evidence>
<evidence type="ECO:0000259" key="8">
    <source>
        <dbReference type="PROSITE" id="PS50928"/>
    </source>
</evidence>
<dbReference type="InterPro" id="IPR035906">
    <property type="entry name" value="MetI-like_sf"/>
</dbReference>
<dbReference type="InterPro" id="IPR045621">
    <property type="entry name" value="BPD_transp_1_N"/>
</dbReference>
<dbReference type="PANTHER" id="PTHR43163">
    <property type="entry name" value="DIPEPTIDE TRANSPORT SYSTEM PERMEASE PROTEIN DPPB-RELATED"/>
    <property type="match status" value="1"/>
</dbReference>
<feature type="domain" description="ABC transmembrane type-1" evidence="8">
    <location>
        <begin position="94"/>
        <end position="303"/>
    </location>
</feature>
<dbReference type="Pfam" id="PF00528">
    <property type="entry name" value="BPD_transp_1"/>
    <property type="match status" value="1"/>
</dbReference>
<dbReference type="GO" id="GO:0071916">
    <property type="term" value="F:dipeptide transmembrane transporter activity"/>
    <property type="evidence" value="ECO:0007669"/>
    <property type="project" value="TreeGrafter"/>
</dbReference>
<organism evidence="9 10">
    <name type="scientific">Psychrobacillus vulpis</name>
    <dbReference type="NCBI Taxonomy" id="2325572"/>
    <lineage>
        <taxon>Bacteria</taxon>
        <taxon>Bacillati</taxon>
        <taxon>Bacillota</taxon>
        <taxon>Bacilli</taxon>
        <taxon>Bacillales</taxon>
        <taxon>Bacillaceae</taxon>
        <taxon>Psychrobacillus</taxon>
    </lineage>
</organism>
<dbReference type="CDD" id="cd06261">
    <property type="entry name" value="TM_PBP2"/>
    <property type="match status" value="1"/>
</dbReference>
<evidence type="ECO:0000256" key="4">
    <source>
        <dbReference type="ARBA" id="ARBA00022692"/>
    </source>
</evidence>
<keyword evidence="2 7" id="KW-0813">Transport</keyword>
<feature type="transmembrane region" description="Helical" evidence="7">
    <location>
        <begin position="284"/>
        <end position="303"/>
    </location>
</feature>
<comment type="subcellular location">
    <subcellularLocation>
        <location evidence="1 7">Cell membrane</location>
        <topology evidence="1 7">Multi-pass membrane protein</topology>
    </subcellularLocation>
</comment>
<evidence type="ECO:0000313" key="9">
    <source>
        <dbReference type="EMBL" id="TQR17511.1"/>
    </source>
</evidence>
<keyword evidence="6 7" id="KW-0472">Membrane</keyword>
<sequence length="314" mass="35460">MKYLLYKASTFTLTITFISIIIFFVFQIIPGNPAQIILGIDADEQQVIQLEEKLGLNEPPLERYIDWIKGVFQGDLGDSLKYQIPVMDILKDRIPVTFSLAILSILFTVLIGIPLGILIARTDGKWYSVVLSIFTQLGIAIPSFWFGFLLILLFAVILNWFPTFGYVPWSDDFWGALKSFFLPSLAIAVTNIAVVIRYLRNTILDQSKMDYVRTARVKGLSERSIVYGHVLRNAFLPVLTIMGMIIADTIGGSIIIENVFALPGLGNLLIQSITSRDFPLIQSMVMYIAIFVVIINFLIDLLYRIIDPRIRLKG</sequence>
<dbReference type="PROSITE" id="PS50928">
    <property type="entry name" value="ABC_TM1"/>
    <property type="match status" value="1"/>
</dbReference>
<evidence type="ECO:0000256" key="3">
    <source>
        <dbReference type="ARBA" id="ARBA00022475"/>
    </source>
</evidence>
<keyword evidence="3" id="KW-1003">Cell membrane</keyword>
<feature type="transmembrane region" description="Helical" evidence="7">
    <location>
        <begin position="127"/>
        <end position="160"/>
    </location>
</feature>
<dbReference type="Pfam" id="PF19300">
    <property type="entry name" value="BPD_transp_1_N"/>
    <property type="match status" value="1"/>
</dbReference>
<reference evidence="9 10" key="1">
    <citation type="submission" date="2019-06" db="EMBL/GenBank/DDBJ databases">
        <title>Psychrobacillus vulpis sp. nov., a new species isolated from feces of a red fox that inhabits in The Tablas de Daimiel Natural Park, Albacete, Spain.</title>
        <authorList>
            <person name="Rodriguez M."/>
            <person name="Reina J.C."/>
            <person name="Bejar V."/>
            <person name="Llamas I."/>
        </authorList>
    </citation>
    <scope>NUCLEOTIDE SEQUENCE [LARGE SCALE GENOMIC DNA]</scope>
    <source>
        <strain evidence="9 10">Z8</strain>
    </source>
</reference>
<evidence type="ECO:0000256" key="1">
    <source>
        <dbReference type="ARBA" id="ARBA00004651"/>
    </source>
</evidence>
<proteinExistence type="inferred from homology"/>
<comment type="caution">
    <text evidence="9">The sequence shown here is derived from an EMBL/GenBank/DDBJ whole genome shotgun (WGS) entry which is preliminary data.</text>
</comment>
<evidence type="ECO:0000256" key="7">
    <source>
        <dbReference type="RuleBase" id="RU363032"/>
    </source>
</evidence>
<dbReference type="OrthoDB" id="9773683at2"/>
<keyword evidence="5 7" id="KW-1133">Transmembrane helix</keyword>
<protein>
    <submittedName>
        <fullName evidence="9">ABC transporter permease</fullName>
    </submittedName>
</protein>
<evidence type="ECO:0000313" key="10">
    <source>
        <dbReference type="Proteomes" id="UP000316626"/>
    </source>
</evidence>
<feature type="transmembrane region" description="Helical" evidence="7">
    <location>
        <begin position="12"/>
        <end position="29"/>
    </location>
</feature>
<dbReference type="SUPFAM" id="SSF161098">
    <property type="entry name" value="MetI-like"/>
    <property type="match status" value="1"/>
</dbReference>
<dbReference type="GO" id="GO:0005886">
    <property type="term" value="C:plasma membrane"/>
    <property type="evidence" value="ECO:0007669"/>
    <property type="project" value="UniProtKB-SubCell"/>
</dbReference>
<dbReference type="InterPro" id="IPR000515">
    <property type="entry name" value="MetI-like"/>
</dbReference>
<keyword evidence="10" id="KW-1185">Reference proteome</keyword>
<dbReference type="Proteomes" id="UP000316626">
    <property type="component" value="Unassembled WGS sequence"/>
</dbReference>